<keyword evidence="7" id="KW-1185">Reference proteome</keyword>
<sequence>MVQIVNFYMCLLVERSKKKGYPAVHAFSTFFYPKLISAGYDAVRRWTRDVDLFKKDLILVPIHSRPTHTFTLYCLPLLSFSCTETFSPTHTPLVVL</sequence>
<reference evidence="6" key="2">
    <citation type="submission" date="2025-09" db="UniProtKB">
        <authorList>
            <consortium name="Ensembl"/>
        </authorList>
    </citation>
    <scope>IDENTIFICATION</scope>
</reference>
<dbReference type="PANTHER" id="PTHR12606:SF141">
    <property type="entry name" value="GH15225P-RELATED"/>
    <property type="match status" value="1"/>
</dbReference>
<dbReference type="Proteomes" id="UP000694551">
    <property type="component" value="Unplaced"/>
</dbReference>
<evidence type="ECO:0000256" key="3">
    <source>
        <dbReference type="ARBA" id="ARBA00022801"/>
    </source>
</evidence>
<name>A0A8D0G1N0_STROC</name>
<dbReference type="Ensembl" id="ENSSOCT00000022914.1">
    <property type="protein sequence ID" value="ENSSOCP00000022359.1"/>
    <property type="gene ID" value="ENSSOCG00000016632.1"/>
</dbReference>
<dbReference type="GO" id="GO:0005634">
    <property type="term" value="C:nucleus"/>
    <property type="evidence" value="ECO:0007669"/>
    <property type="project" value="TreeGrafter"/>
</dbReference>
<keyword evidence="4" id="KW-0788">Thiol protease</keyword>
<dbReference type="AlphaFoldDB" id="A0A8D0G1N0"/>
<dbReference type="InterPro" id="IPR003653">
    <property type="entry name" value="Peptidase_C48_C"/>
</dbReference>
<reference evidence="6" key="1">
    <citation type="submission" date="2025-08" db="UniProtKB">
        <authorList>
            <consortium name="Ensembl"/>
        </authorList>
    </citation>
    <scope>IDENTIFICATION</scope>
</reference>
<keyword evidence="3" id="KW-0378">Hydrolase</keyword>
<dbReference type="GO" id="GO:0016926">
    <property type="term" value="P:protein desumoylation"/>
    <property type="evidence" value="ECO:0007669"/>
    <property type="project" value="TreeGrafter"/>
</dbReference>
<dbReference type="SUPFAM" id="SSF54001">
    <property type="entry name" value="Cysteine proteinases"/>
    <property type="match status" value="1"/>
</dbReference>
<dbReference type="PROSITE" id="PS50600">
    <property type="entry name" value="ULP_PROTEASE"/>
    <property type="match status" value="1"/>
</dbReference>
<protein>
    <recommendedName>
        <fullName evidence="5">Ubiquitin-like protease family profile domain-containing protein</fullName>
    </recommendedName>
</protein>
<comment type="similarity">
    <text evidence="1">Belongs to the peptidase C48 family.</text>
</comment>
<keyword evidence="2" id="KW-0645">Protease</keyword>
<dbReference type="Gene3D" id="3.40.395.10">
    <property type="entry name" value="Adenoviral Proteinase, Chain A"/>
    <property type="match status" value="1"/>
</dbReference>
<evidence type="ECO:0000313" key="7">
    <source>
        <dbReference type="Proteomes" id="UP000694551"/>
    </source>
</evidence>
<feature type="domain" description="Ubiquitin-like protease family profile" evidence="5">
    <location>
        <begin position="1"/>
        <end position="96"/>
    </location>
</feature>
<evidence type="ECO:0000256" key="2">
    <source>
        <dbReference type="ARBA" id="ARBA00022670"/>
    </source>
</evidence>
<dbReference type="Pfam" id="PF02902">
    <property type="entry name" value="Peptidase_C48"/>
    <property type="match status" value="1"/>
</dbReference>
<dbReference type="GO" id="GO:0006508">
    <property type="term" value="P:proteolysis"/>
    <property type="evidence" value="ECO:0007669"/>
    <property type="project" value="UniProtKB-KW"/>
</dbReference>
<organism evidence="6 7">
    <name type="scientific">Strix occidentalis caurina</name>
    <name type="common">northern spotted owl</name>
    <dbReference type="NCBI Taxonomy" id="311401"/>
    <lineage>
        <taxon>Eukaryota</taxon>
        <taxon>Metazoa</taxon>
        <taxon>Chordata</taxon>
        <taxon>Craniata</taxon>
        <taxon>Vertebrata</taxon>
        <taxon>Euteleostomi</taxon>
        <taxon>Archelosauria</taxon>
        <taxon>Archosauria</taxon>
        <taxon>Dinosauria</taxon>
        <taxon>Saurischia</taxon>
        <taxon>Theropoda</taxon>
        <taxon>Coelurosauria</taxon>
        <taxon>Aves</taxon>
        <taxon>Neognathae</taxon>
        <taxon>Neoaves</taxon>
        <taxon>Telluraves</taxon>
        <taxon>Strigiformes</taxon>
        <taxon>Strigidae</taxon>
        <taxon>Strix</taxon>
    </lineage>
</organism>
<proteinExistence type="inferred from homology"/>
<evidence type="ECO:0000259" key="5">
    <source>
        <dbReference type="PROSITE" id="PS50600"/>
    </source>
</evidence>
<evidence type="ECO:0000313" key="6">
    <source>
        <dbReference type="Ensembl" id="ENSSOCP00000022359.1"/>
    </source>
</evidence>
<dbReference type="PANTHER" id="PTHR12606">
    <property type="entry name" value="SENTRIN/SUMO-SPECIFIC PROTEASE"/>
    <property type="match status" value="1"/>
</dbReference>
<evidence type="ECO:0000256" key="1">
    <source>
        <dbReference type="ARBA" id="ARBA00005234"/>
    </source>
</evidence>
<dbReference type="GO" id="GO:0016929">
    <property type="term" value="F:deSUMOylase activity"/>
    <property type="evidence" value="ECO:0007669"/>
    <property type="project" value="TreeGrafter"/>
</dbReference>
<evidence type="ECO:0000256" key="4">
    <source>
        <dbReference type="ARBA" id="ARBA00022807"/>
    </source>
</evidence>
<accession>A0A8D0G1N0</accession>
<dbReference type="InterPro" id="IPR038765">
    <property type="entry name" value="Papain-like_cys_pep_sf"/>
</dbReference>